<keyword evidence="10" id="KW-1185">Reference proteome</keyword>
<dbReference type="SUPFAM" id="SSF57959">
    <property type="entry name" value="Leucine zipper domain"/>
    <property type="match status" value="1"/>
</dbReference>
<dbReference type="GO" id="GO:0005634">
    <property type="term" value="C:nucleus"/>
    <property type="evidence" value="ECO:0007669"/>
    <property type="project" value="TreeGrafter"/>
</dbReference>
<feature type="region of interest" description="Disordered" evidence="7">
    <location>
        <begin position="182"/>
        <end position="208"/>
    </location>
</feature>
<dbReference type="SMART" id="SM00338">
    <property type="entry name" value="BRLZ"/>
    <property type="match status" value="1"/>
</dbReference>
<dbReference type="InterPro" id="IPR052470">
    <property type="entry name" value="ER_Stress-Reg_TF"/>
</dbReference>
<name>A0A0N4VEJ5_ENTVE</name>
<dbReference type="PANTHER" id="PTHR46542:SF1">
    <property type="entry name" value="X-BOX BINDING PROTEIN 1"/>
    <property type="match status" value="1"/>
</dbReference>
<dbReference type="WBParaSite" id="EVEC_0000911001-mRNA-1">
    <property type="protein sequence ID" value="EVEC_0000911001-mRNA-1"/>
    <property type="gene ID" value="EVEC_0000911001"/>
</dbReference>
<evidence type="ECO:0000256" key="1">
    <source>
        <dbReference type="ARBA" id="ARBA00022843"/>
    </source>
</evidence>
<dbReference type="EMBL" id="UXUI01009476">
    <property type="protein sequence ID" value="VDD93800.1"/>
    <property type="molecule type" value="Genomic_DNA"/>
</dbReference>
<dbReference type="InterPro" id="IPR004827">
    <property type="entry name" value="bZIP"/>
</dbReference>
<feature type="compositionally biased region" description="Low complexity" evidence="7">
    <location>
        <begin position="242"/>
        <end position="258"/>
    </location>
</feature>
<gene>
    <name evidence="9" type="ORF">EVEC_LOCUS8551</name>
</gene>
<keyword evidence="4" id="KW-0804">Transcription</keyword>
<evidence type="ECO:0000313" key="11">
    <source>
        <dbReference type="WBParaSite" id="EVEC_0000911001-mRNA-1"/>
    </source>
</evidence>
<sequence>MATRTIYIVPARQGNTFPFASFPARTVTVTRRVPIPARPTPNATPADVGFKKPAKKSVLTSGKAVLKNYPEPIVRKRQASSELDPAIEEILGYRSAEAPPVRKRERLSHLTAEEKLNRRKLKNRVAAQTARDRKKIRTCKLEEAVRKLVAENELLRAENKRITEMCDELKFQKHELEKVLDEERQQRGTNTSCNNQSSFGSAASIRGPQQREQAIVLLREDSELEQFCSEMLGSKEEKEPTTSGEVSSTSEISSASGVDSTEQDFNLVAQYTPNIVNGLITSTGEPGRYSVLSPQSVTSLPDYDSYKPHSSPPAQQVPNPSTNGLEFEKCGSSPTMGDQFYFDDNKESSFVPSPFIGDDDPLLGTESWEQLTDLSEFFDTELEGY</sequence>
<evidence type="ECO:0000313" key="9">
    <source>
        <dbReference type="EMBL" id="VDD93800.1"/>
    </source>
</evidence>
<feature type="compositionally biased region" description="Polar residues" evidence="7">
    <location>
        <begin position="312"/>
        <end position="324"/>
    </location>
</feature>
<dbReference type="Gene3D" id="1.20.5.170">
    <property type="match status" value="1"/>
</dbReference>
<evidence type="ECO:0000256" key="5">
    <source>
        <dbReference type="ARBA" id="ARBA00023242"/>
    </source>
</evidence>
<evidence type="ECO:0000259" key="8">
    <source>
        <dbReference type="PROSITE" id="PS50217"/>
    </source>
</evidence>
<evidence type="ECO:0000256" key="4">
    <source>
        <dbReference type="ARBA" id="ARBA00023163"/>
    </source>
</evidence>
<dbReference type="PROSITE" id="PS50217">
    <property type="entry name" value="BZIP"/>
    <property type="match status" value="1"/>
</dbReference>
<dbReference type="InterPro" id="IPR046347">
    <property type="entry name" value="bZIP_sf"/>
</dbReference>
<feature type="region of interest" description="Disordered" evidence="7">
    <location>
        <begin position="283"/>
        <end position="345"/>
    </location>
</feature>
<accession>A0A0N4VEJ5</accession>
<keyword evidence="3" id="KW-0238">DNA-binding</keyword>
<keyword evidence="5" id="KW-0539">Nucleus</keyword>
<dbReference type="PROSITE" id="PS00036">
    <property type="entry name" value="BZIP_BASIC"/>
    <property type="match status" value="1"/>
</dbReference>
<evidence type="ECO:0000256" key="7">
    <source>
        <dbReference type="SAM" id="MobiDB-lite"/>
    </source>
</evidence>
<dbReference type="Proteomes" id="UP000274131">
    <property type="component" value="Unassembled WGS sequence"/>
</dbReference>
<dbReference type="PANTHER" id="PTHR46542">
    <property type="entry name" value="X-BOX BINDING PROTEIN 1"/>
    <property type="match status" value="1"/>
</dbReference>
<dbReference type="AlphaFoldDB" id="A0A0N4VEJ5"/>
<keyword evidence="2" id="KW-0805">Transcription regulation</keyword>
<dbReference type="Pfam" id="PF00170">
    <property type="entry name" value="bZIP_1"/>
    <property type="match status" value="1"/>
</dbReference>
<feature type="region of interest" description="Disordered" evidence="7">
    <location>
        <begin position="232"/>
        <end position="259"/>
    </location>
</feature>
<evidence type="ECO:0000256" key="2">
    <source>
        <dbReference type="ARBA" id="ARBA00023015"/>
    </source>
</evidence>
<organism evidence="11">
    <name type="scientific">Enterobius vermicularis</name>
    <name type="common">Human pinworm</name>
    <dbReference type="NCBI Taxonomy" id="51028"/>
    <lineage>
        <taxon>Eukaryota</taxon>
        <taxon>Metazoa</taxon>
        <taxon>Ecdysozoa</taxon>
        <taxon>Nematoda</taxon>
        <taxon>Chromadorea</taxon>
        <taxon>Rhabditida</taxon>
        <taxon>Spirurina</taxon>
        <taxon>Oxyuridomorpha</taxon>
        <taxon>Oxyuroidea</taxon>
        <taxon>Oxyuridae</taxon>
        <taxon>Enterobius</taxon>
    </lineage>
</organism>
<protein>
    <recommendedName>
        <fullName evidence="6">X-box-binding protein 1</fullName>
    </recommendedName>
</protein>
<proteinExistence type="predicted"/>
<dbReference type="CDD" id="cd14691">
    <property type="entry name" value="bZIP_XBP1"/>
    <property type="match status" value="1"/>
</dbReference>
<reference evidence="11" key="1">
    <citation type="submission" date="2017-02" db="UniProtKB">
        <authorList>
            <consortium name="WormBaseParasite"/>
        </authorList>
    </citation>
    <scope>IDENTIFICATION</scope>
</reference>
<reference evidence="9 10" key="2">
    <citation type="submission" date="2018-10" db="EMBL/GenBank/DDBJ databases">
        <authorList>
            <consortium name="Pathogen Informatics"/>
        </authorList>
    </citation>
    <scope>NUCLEOTIDE SEQUENCE [LARGE SCALE GENOMIC DNA]</scope>
</reference>
<evidence type="ECO:0000313" key="10">
    <source>
        <dbReference type="Proteomes" id="UP000274131"/>
    </source>
</evidence>
<dbReference type="GO" id="GO:0000977">
    <property type="term" value="F:RNA polymerase II transcription regulatory region sequence-specific DNA binding"/>
    <property type="evidence" value="ECO:0007669"/>
    <property type="project" value="TreeGrafter"/>
</dbReference>
<evidence type="ECO:0000256" key="3">
    <source>
        <dbReference type="ARBA" id="ARBA00023125"/>
    </source>
</evidence>
<keyword evidence="1" id="KW-0832">Ubl conjugation</keyword>
<dbReference type="STRING" id="51028.A0A0N4VEJ5"/>
<dbReference type="OrthoDB" id="20960at2759"/>
<feature type="compositionally biased region" description="Polar residues" evidence="7">
    <location>
        <begin position="187"/>
        <end position="201"/>
    </location>
</feature>
<feature type="domain" description="BZIP" evidence="8">
    <location>
        <begin position="113"/>
        <end position="176"/>
    </location>
</feature>
<dbReference type="GO" id="GO:0000981">
    <property type="term" value="F:DNA-binding transcription factor activity, RNA polymerase II-specific"/>
    <property type="evidence" value="ECO:0007669"/>
    <property type="project" value="TreeGrafter"/>
</dbReference>
<evidence type="ECO:0000256" key="6">
    <source>
        <dbReference type="ARBA" id="ARBA00040165"/>
    </source>
</evidence>